<keyword evidence="3" id="KW-1185">Reference proteome</keyword>
<proteinExistence type="predicted"/>
<evidence type="ECO:0000313" key="3">
    <source>
        <dbReference type="Proteomes" id="UP000722989"/>
    </source>
</evidence>
<feature type="domain" description="PRC-barrel" evidence="1">
    <location>
        <begin position="4"/>
        <end position="80"/>
    </location>
</feature>
<organism evidence="2 3">
    <name type="scientific">Planosporangium thailandense</name>
    <dbReference type="NCBI Taxonomy" id="765197"/>
    <lineage>
        <taxon>Bacteria</taxon>
        <taxon>Bacillati</taxon>
        <taxon>Actinomycetota</taxon>
        <taxon>Actinomycetes</taxon>
        <taxon>Micromonosporales</taxon>
        <taxon>Micromonosporaceae</taxon>
        <taxon>Planosporangium</taxon>
    </lineage>
</organism>
<evidence type="ECO:0000313" key="2">
    <source>
        <dbReference type="EMBL" id="NJC72285.1"/>
    </source>
</evidence>
<dbReference type="RefSeq" id="WP_167927196.1">
    <property type="nucleotide sequence ID" value="NZ_JAATVY010000017.1"/>
</dbReference>
<dbReference type="Pfam" id="PF05239">
    <property type="entry name" value="PRC"/>
    <property type="match status" value="1"/>
</dbReference>
<sequence length="90" mass="10579">MHLTYHQIVGRRVVDRDNRPVGRVVDLIARSPDDRTIRVTGLLVGRRALIQRIGRDRWNLHPVVVGWSEVADLDDEHIRLRTRRDDLRRG</sequence>
<reference evidence="2 3" key="1">
    <citation type="submission" date="2020-03" db="EMBL/GenBank/DDBJ databases">
        <title>WGS of the type strain of Planosporangium spp.</title>
        <authorList>
            <person name="Thawai C."/>
        </authorList>
    </citation>
    <scope>NUCLEOTIDE SEQUENCE [LARGE SCALE GENOMIC DNA]</scope>
    <source>
        <strain evidence="2 3">TBRC 5610</strain>
    </source>
</reference>
<name>A0ABX0Y1P7_9ACTN</name>
<accession>A0ABX0Y1P7</accession>
<dbReference type="InterPro" id="IPR027275">
    <property type="entry name" value="PRC-brl_dom"/>
</dbReference>
<comment type="caution">
    <text evidence="2">The sequence shown here is derived from an EMBL/GenBank/DDBJ whole genome shotgun (WGS) entry which is preliminary data.</text>
</comment>
<dbReference type="Proteomes" id="UP000722989">
    <property type="component" value="Unassembled WGS sequence"/>
</dbReference>
<gene>
    <name evidence="2" type="ORF">HC031_21570</name>
</gene>
<evidence type="ECO:0000259" key="1">
    <source>
        <dbReference type="Pfam" id="PF05239"/>
    </source>
</evidence>
<protein>
    <recommendedName>
        <fullName evidence="1">PRC-barrel domain-containing protein</fullName>
    </recommendedName>
</protein>
<dbReference type="EMBL" id="JAATVY010000017">
    <property type="protein sequence ID" value="NJC72285.1"/>
    <property type="molecule type" value="Genomic_DNA"/>
</dbReference>